<accession>A0A918T9Z5</accession>
<keyword evidence="2" id="KW-0812">Transmembrane</keyword>
<comment type="caution">
    <text evidence="3">The sequence shown here is derived from an EMBL/GenBank/DDBJ whole genome shotgun (WGS) entry which is preliminary data.</text>
</comment>
<dbReference type="InterPro" id="IPR000801">
    <property type="entry name" value="Esterase-like"/>
</dbReference>
<name>A0A918T9Z5_STRCJ</name>
<reference evidence="3" key="1">
    <citation type="journal article" date="2014" name="Int. J. Syst. Evol. Microbiol.">
        <title>Complete genome sequence of Corynebacterium casei LMG S-19264T (=DSM 44701T), isolated from a smear-ripened cheese.</title>
        <authorList>
            <consortium name="US DOE Joint Genome Institute (JGI-PGF)"/>
            <person name="Walter F."/>
            <person name="Albersmeier A."/>
            <person name="Kalinowski J."/>
            <person name="Ruckert C."/>
        </authorList>
    </citation>
    <scope>NUCLEOTIDE SEQUENCE</scope>
    <source>
        <strain evidence="3">JCM 4633</strain>
    </source>
</reference>
<gene>
    <name evidence="3" type="ORF">GCM10010507_08430</name>
</gene>
<reference evidence="3" key="2">
    <citation type="submission" date="2020-09" db="EMBL/GenBank/DDBJ databases">
        <authorList>
            <person name="Sun Q."/>
            <person name="Ohkuma M."/>
        </authorList>
    </citation>
    <scope>NUCLEOTIDE SEQUENCE</scope>
    <source>
        <strain evidence="3">JCM 4633</strain>
    </source>
</reference>
<evidence type="ECO:0000256" key="1">
    <source>
        <dbReference type="SAM" id="MobiDB-lite"/>
    </source>
</evidence>
<dbReference type="InterPro" id="IPR050583">
    <property type="entry name" value="Mycobacterial_A85_antigen"/>
</dbReference>
<dbReference type="EMBL" id="BMVB01000002">
    <property type="protein sequence ID" value="GHC37347.1"/>
    <property type="molecule type" value="Genomic_DNA"/>
</dbReference>
<feature type="transmembrane region" description="Helical" evidence="2">
    <location>
        <begin position="39"/>
        <end position="60"/>
    </location>
</feature>
<keyword evidence="2" id="KW-1133">Transmembrane helix</keyword>
<dbReference type="Pfam" id="PF00756">
    <property type="entry name" value="Esterase"/>
    <property type="match status" value="1"/>
</dbReference>
<keyword evidence="2" id="KW-0472">Membrane</keyword>
<proteinExistence type="predicted"/>
<protein>
    <submittedName>
        <fullName evidence="3">Esterase</fullName>
    </submittedName>
</protein>
<dbReference type="PANTHER" id="PTHR48098">
    <property type="entry name" value="ENTEROCHELIN ESTERASE-RELATED"/>
    <property type="match status" value="1"/>
</dbReference>
<dbReference type="GO" id="GO:0016747">
    <property type="term" value="F:acyltransferase activity, transferring groups other than amino-acyl groups"/>
    <property type="evidence" value="ECO:0007669"/>
    <property type="project" value="TreeGrafter"/>
</dbReference>
<evidence type="ECO:0000256" key="2">
    <source>
        <dbReference type="SAM" id="Phobius"/>
    </source>
</evidence>
<feature type="compositionally biased region" description="Basic and acidic residues" evidence="1">
    <location>
        <begin position="404"/>
        <end position="430"/>
    </location>
</feature>
<dbReference type="Proteomes" id="UP000646244">
    <property type="component" value="Unassembled WGS sequence"/>
</dbReference>
<sequence>MGLTSRSLLYTVVFVALVCVGLTIWLWPRLAGRGTLPVLGRLGSILVTQLTIMSAVLLAVNSANSFYGTWGELIGKYDRSPGQVTQATEPGPNTGVDAAKGGLVRPAGSEGLEKAGLPKGPKDKVGAVESVRLVARRAGVVEPAIVYLPPQYFQKQYERQRFPVIVAVSGYPGGITNLTQYLQVPKTASTLISENRMQPTVIVMVRPTIAPPRDTECVDVPDGPQAETYFTKDLPEALKSAYRVGHEASAWGVMGYSSGGTCALELAMRSPGTYPVAGALSADYKVKNDLTTGKLFGSGPEAGKRQREHDLIWRLQNLPAPRVSVLVTSSEKGEKNYGETQKFLKAVKEPMTAAKIVLPAGSHNFTTWRREIAPTLEWMSKQMTFPQDTVDRSKPADGSQSGKAAEEERKRAEEKRKADEEKRKAEEERSSGAQEAPSDASGEPEASQGAEPEEDE</sequence>
<dbReference type="SUPFAM" id="SSF53474">
    <property type="entry name" value="alpha/beta-Hydrolases"/>
    <property type="match status" value="1"/>
</dbReference>
<organism evidence="3 4">
    <name type="scientific">Streptomyces cinnamoneus</name>
    <name type="common">Streptoverticillium cinnamoneum</name>
    <dbReference type="NCBI Taxonomy" id="53446"/>
    <lineage>
        <taxon>Bacteria</taxon>
        <taxon>Bacillati</taxon>
        <taxon>Actinomycetota</taxon>
        <taxon>Actinomycetes</taxon>
        <taxon>Kitasatosporales</taxon>
        <taxon>Streptomycetaceae</taxon>
        <taxon>Streptomyces</taxon>
        <taxon>Streptomyces cinnamoneus group</taxon>
    </lineage>
</organism>
<dbReference type="InterPro" id="IPR029058">
    <property type="entry name" value="AB_hydrolase_fold"/>
</dbReference>
<dbReference type="PANTHER" id="PTHR48098:SF1">
    <property type="entry name" value="DIACYLGLYCEROL ACYLTRANSFERASE_MYCOLYLTRANSFERASE AG85A"/>
    <property type="match status" value="1"/>
</dbReference>
<evidence type="ECO:0000313" key="4">
    <source>
        <dbReference type="Proteomes" id="UP000646244"/>
    </source>
</evidence>
<feature type="transmembrane region" description="Helical" evidence="2">
    <location>
        <begin position="7"/>
        <end position="27"/>
    </location>
</feature>
<feature type="region of interest" description="Disordered" evidence="1">
    <location>
        <begin position="385"/>
        <end position="456"/>
    </location>
</feature>
<dbReference type="AlphaFoldDB" id="A0A918T9Z5"/>
<evidence type="ECO:0000313" key="3">
    <source>
        <dbReference type="EMBL" id="GHC37347.1"/>
    </source>
</evidence>
<dbReference type="Gene3D" id="3.40.50.1820">
    <property type="entry name" value="alpha/beta hydrolase"/>
    <property type="match status" value="1"/>
</dbReference>